<dbReference type="GO" id="GO:0000724">
    <property type="term" value="P:double-strand break repair via homologous recombination"/>
    <property type="evidence" value="ECO:0007669"/>
    <property type="project" value="TreeGrafter"/>
</dbReference>
<dbReference type="InterPro" id="IPR028026">
    <property type="entry name" value="DUF4502"/>
</dbReference>
<name>A0AAV3AK46_PYXAD</name>
<dbReference type="InterPro" id="IPR028032">
    <property type="entry name" value="DUF4503"/>
</dbReference>
<feature type="domain" description="DUF4502" evidence="1">
    <location>
        <begin position="12"/>
        <end position="256"/>
    </location>
</feature>
<dbReference type="Pfam" id="PF14951">
    <property type="entry name" value="DUF4503"/>
    <property type="match status" value="1"/>
</dbReference>
<dbReference type="Pfam" id="PF14950">
    <property type="entry name" value="DUF4502"/>
    <property type="match status" value="1"/>
</dbReference>
<protein>
    <recommendedName>
        <fullName evidence="5">DNA repair-scaffolding protein</fullName>
    </recommendedName>
</protein>
<evidence type="ECO:0000313" key="3">
    <source>
        <dbReference type="EMBL" id="DBA24317.1"/>
    </source>
</evidence>
<keyword evidence="4" id="KW-1185">Reference proteome</keyword>
<reference evidence="3" key="1">
    <citation type="thesis" date="2020" institute="ProQuest LLC" country="789 East Eisenhower Parkway, Ann Arbor, MI, USA">
        <title>Comparative Genomics and Chromosome Evolution.</title>
        <authorList>
            <person name="Mudd A.B."/>
        </authorList>
    </citation>
    <scope>NUCLEOTIDE SEQUENCE</scope>
    <source>
        <strain evidence="3">1538</strain>
        <tissue evidence="3">Blood</tissue>
    </source>
</reference>
<comment type="caution">
    <text evidence="3">The sequence shown here is derived from an EMBL/GenBank/DDBJ whole genome shotgun (WGS) entry which is preliminary data.</text>
</comment>
<evidence type="ECO:0000259" key="1">
    <source>
        <dbReference type="Pfam" id="PF14950"/>
    </source>
</evidence>
<evidence type="ECO:0008006" key="5">
    <source>
        <dbReference type="Google" id="ProtNLM"/>
    </source>
</evidence>
<feature type="domain" description="DUF4503" evidence="2">
    <location>
        <begin position="408"/>
        <end position="795"/>
    </location>
</feature>
<dbReference type="GO" id="GO:0000228">
    <property type="term" value="C:nuclear chromosome"/>
    <property type="evidence" value="ECO:0007669"/>
    <property type="project" value="TreeGrafter"/>
</dbReference>
<dbReference type="GO" id="GO:0005654">
    <property type="term" value="C:nucleoplasm"/>
    <property type="evidence" value="ECO:0007669"/>
    <property type="project" value="TreeGrafter"/>
</dbReference>
<sequence length="811" mass="89674">MSVYSQSCSGVATDVPMISDFQDDNNLECASDKCNVSETAESVVAISDSESSTSDFFASQQCKPELSKALNIVEYLSDEPEDENRSPAEGLDVPVNIQENLHPSGAKTVSDWVKTAQILLQTPEKRLDKSFKTPDDSAKKKKRFLRGGLAERLSRLQNRERSAITFWRHQSGSDCKIPLGGKSETLILKLIDIHEECAVWIATCQPLPDLQNIDNLDINQCKDGANLKVLFSPQTAKQLMPRPNDIISIYPPWQKLNFKDEDMSVIINTYYSQKIIGNQSDDLKNKANCLPLPVKWLVPLSVVFQLGNGSPGNQSKQQISDDSTIQSCRCTPDKGLYSSFTANDSLLDLVETQGAAVWKGACICIVQRVYYLPLKENPKSLQQENNKAALHTTSMSLNPNFRLCLLIQDAYGIFSELQVHLTVTAIEDAEKYCQMLEGKSCCFSGLKILQRTTRARAPGLFSLIDSLWPPLAPIKIHGQSQEQGQIPCTLPPPSFCYVLALRYDMGSDSIKPGDTVSDIYLPPVIHSLHEILQVVNLSQRCSFWATVIYVRPEIQSNLPVLKEFWVYVTDATLQVTSETSGIPKIVTVCVLPSCALDTMVLEALNRNIPCKIFFKDAVKENGRIICVERTVLSLQKPLLSHAPGGNELTGPVILDKLDSSTKANSLCIVTGIIIGVNERESFSWPVCNLCGSSKLQPSDSDSVPYMPKYLCRQCNADINSPVIRMQLEVNLHCELTPGRKVRLKLHQNTIPSILSSCSSEDGRYEVSAVLGKQVGPVACYVQHVNSSMDLEEICLLQAGTRESQGGLDFAI</sequence>
<dbReference type="EMBL" id="DYDO01000005">
    <property type="protein sequence ID" value="DBA24317.1"/>
    <property type="molecule type" value="Genomic_DNA"/>
</dbReference>
<dbReference type="PANTHER" id="PTHR34347:SF1">
    <property type="entry name" value="DNA REPAIR-SCAFFOLDING PROTEIN"/>
    <property type="match status" value="1"/>
</dbReference>
<dbReference type="Proteomes" id="UP001181693">
    <property type="component" value="Unassembled WGS sequence"/>
</dbReference>
<evidence type="ECO:0000259" key="2">
    <source>
        <dbReference type="Pfam" id="PF14951"/>
    </source>
</evidence>
<evidence type="ECO:0000313" key="4">
    <source>
        <dbReference type="Proteomes" id="UP001181693"/>
    </source>
</evidence>
<accession>A0AAV3AK46</accession>
<dbReference type="AlphaFoldDB" id="A0AAV3AK46"/>
<dbReference type="GO" id="GO:0070202">
    <property type="term" value="P:regulation of establishment of protein localization to chromosome"/>
    <property type="evidence" value="ECO:0007669"/>
    <property type="project" value="TreeGrafter"/>
</dbReference>
<proteinExistence type="predicted"/>
<organism evidence="3 4">
    <name type="scientific">Pyxicephalus adspersus</name>
    <name type="common">African bullfrog</name>
    <dbReference type="NCBI Taxonomy" id="30357"/>
    <lineage>
        <taxon>Eukaryota</taxon>
        <taxon>Metazoa</taxon>
        <taxon>Chordata</taxon>
        <taxon>Craniata</taxon>
        <taxon>Vertebrata</taxon>
        <taxon>Euteleostomi</taxon>
        <taxon>Amphibia</taxon>
        <taxon>Batrachia</taxon>
        <taxon>Anura</taxon>
        <taxon>Neobatrachia</taxon>
        <taxon>Ranoidea</taxon>
        <taxon>Pyxicephalidae</taxon>
        <taxon>Pyxicephalinae</taxon>
        <taxon>Pyxicephalus</taxon>
    </lineage>
</organism>
<gene>
    <name evidence="3" type="ORF">GDO54_011991</name>
</gene>
<dbReference type="PANTHER" id="PTHR34347">
    <property type="entry name" value="DNA REPAIR-SCAFFOLDING PROTEIN SPIDR"/>
    <property type="match status" value="1"/>
</dbReference>
<dbReference type="InterPro" id="IPR053054">
    <property type="entry name" value="DNA_repair-scaffolding"/>
</dbReference>